<gene>
    <name evidence="3" type="ORF">PVAG01_05900</name>
</gene>
<feature type="compositionally biased region" description="Basic and acidic residues" evidence="2">
    <location>
        <begin position="87"/>
        <end position="113"/>
    </location>
</feature>
<evidence type="ECO:0000313" key="3">
    <source>
        <dbReference type="EMBL" id="KAL3421744.1"/>
    </source>
</evidence>
<keyword evidence="1" id="KW-0175">Coiled coil</keyword>
<feature type="coiled-coil region" evidence="1">
    <location>
        <begin position="381"/>
        <end position="408"/>
    </location>
</feature>
<proteinExistence type="predicted"/>
<feature type="compositionally biased region" description="Basic and acidic residues" evidence="2">
    <location>
        <begin position="218"/>
        <end position="228"/>
    </location>
</feature>
<feature type="compositionally biased region" description="Basic and acidic residues" evidence="2">
    <location>
        <begin position="1"/>
        <end position="34"/>
    </location>
</feature>
<sequence length="592" mass="68513">MPAPKKEQKTAEEIRKEKVRQEKERADDWAKGAERVQQQQRAVEQAVRLRLAEMEEYHAEWPEDEWEETQADRDLGWQRSQSTEEVEQTRLRETKAAEEQKAADEKKAAEAKKATTTRNTRPVGQAHPTAPRRVERAPNFSNPPRCVFEPEGRGQSSRTRAQAEAGRARDREAAAARARERNVFEDWRAANDARRRGEVPRMTPSDATRGRPRQSAENFRDRQERSRESVSPPLPLPIGMYWTGSHWRYMEPPLPMGQPTQEAMQKAREDFIALNTAAQEEQRSFIEERLAREAERLSLQEHEAMEARLARDRLAQLEAAQLREAEERSRRDYEAEQSRRRQEGIEAEERARFREAEAAEARGRLYEALEARLANLIATRERDASLAAERARQDQEEAQRRLREEELAEFRRWREARQASAQATGRAGLQGDHIADARAQYTRAMAEQYGQRVEPTDGVPMIPDRLAMLTNRILVERGMAGAPDGPARRAAEELARRQLAYEYDAERGQGLPGILPHPGGFEEHMRRLVAHNERSDAARTRQILSMVSYPPPPGVYSTRHPDGMLPLYAPQSPPRRRHRRSRDWKYYLTWER</sequence>
<feature type="compositionally biased region" description="Low complexity" evidence="2">
    <location>
        <begin position="35"/>
        <end position="44"/>
    </location>
</feature>
<reference evidence="3 4" key="1">
    <citation type="submission" date="2024-06" db="EMBL/GenBank/DDBJ databases">
        <title>Complete genome of Phlyctema vagabunda strain 19-DSS-EL-015.</title>
        <authorList>
            <person name="Fiorenzani C."/>
        </authorList>
    </citation>
    <scope>NUCLEOTIDE SEQUENCE [LARGE SCALE GENOMIC DNA]</scope>
    <source>
        <strain evidence="3 4">19-DSS-EL-015</strain>
    </source>
</reference>
<evidence type="ECO:0000313" key="4">
    <source>
        <dbReference type="Proteomes" id="UP001629113"/>
    </source>
</evidence>
<comment type="caution">
    <text evidence="3">The sequence shown here is derived from an EMBL/GenBank/DDBJ whole genome shotgun (WGS) entry which is preliminary data.</text>
</comment>
<feature type="region of interest" description="Disordered" evidence="2">
    <location>
        <begin position="1"/>
        <end position="44"/>
    </location>
</feature>
<evidence type="ECO:0000256" key="2">
    <source>
        <dbReference type="SAM" id="MobiDB-lite"/>
    </source>
</evidence>
<evidence type="ECO:0000256" key="1">
    <source>
        <dbReference type="SAM" id="Coils"/>
    </source>
</evidence>
<dbReference type="Proteomes" id="UP001629113">
    <property type="component" value="Unassembled WGS sequence"/>
</dbReference>
<organism evidence="3 4">
    <name type="scientific">Phlyctema vagabunda</name>
    <dbReference type="NCBI Taxonomy" id="108571"/>
    <lineage>
        <taxon>Eukaryota</taxon>
        <taxon>Fungi</taxon>
        <taxon>Dikarya</taxon>
        <taxon>Ascomycota</taxon>
        <taxon>Pezizomycotina</taxon>
        <taxon>Leotiomycetes</taxon>
        <taxon>Helotiales</taxon>
        <taxon>Dermateaceae</taxon>
        <taxon>Phlyctema</taxon>
    </lineage>
</organism>
<name>A0ABR4PEK7_9HELO</name>
<keyword evidence="4" id="KW-1185">Reference proteome</keyword>
<dbReference type="EMBL" id="JBFCZG010000005">
    <property type="protein sequence ID" value="KAL3421744.1"/>
    <property type="molecule type" value="Genomic_DNA"/>
</dbReference>
<feature type="region of interest" description="Disordered" evidence="2">
    <location>
        <begin position="57"/>
        <end position="237"/>
    </location>
</feature>
<feature type="compositionally biased region" description="Basic and acidic residues" evidence="2">
    <location>
        <begin position="166"/>
        <end position="199"/>
    </location>
</feature>
<feature type="region of interest" description="Disordered" evidence="2">
    <location>
        <begin position="323"/>
        <end position="345"/>
    </location>
</feature>
<protein>
    <submittedName>
        <fullName evidence="3">Uncharacterized protein</fullName>
    </submittedName>
</protein>
<accession>A0ABR4PEK7</accession>